<keyword evidence="3" id="KW-1185">Reference proteome</keyword>
<evidence type="ECO:0000313" key="4">
    <source>
        <dbReference type="WBParaSite" id="SPAL_0001351100.1"/>
    </source>
</evidence>
<dbReference type="AlphaFoldDB" id="A0A0N5C6E1"/>
<dbReference type="SUPFAM" id="SSF52096">
    <property type="entry name" value="ClpP/crotonase"/>
    <property type="match status" value="1"/>
</dbReference>
<dbReference type="GO" id="GO:0006635">
    <property type="term" value="P:fatty acid beta-oxidation"/>
    <property type="evidence" value="ECO:0007669"/>
    <property type="project" value="TreeGrafter"/>
</dbReference>
<dbReference type="GO" id="GO:0003824">
    <property type="term" value="F:catalytic activity"/>
    <property type="evidence" value="ECO:0007669"/>
    <property type="project" value="InterPro"/>
</dbReference>
<sequence length="220" mass="24235">MFLSIYRNAIVKNSSIVIKEIVGSNNDIALITLNSPRTFNSLGKALMTELEKLCKEAENDSLINCILLTSSSNKAFSQGADIREISQYTHEKIVSEDFPKQWYFLSDIKKTKVALVNGICFGGGLELAMMCDYILGTKQSSYALPEIKLGIIPGCGGTQRLPRKVGKSLAMEMILTGDKITADEAHKAGLLTTILQSTPEKPLAEAIKYIETNNIYNKYT</sequence>
<dbReference type="CDD" id="cd06558">
    <property type="entry name" value="crotonase-like"/>
    <property type="match status" value="1"/>
</dbReference>
<dbReference type="PANTHER" id="PTHR11941">
    <property type="entry name" value="ENOYL-COA HYDRATASE-RELATED"/>
    <property type="match status" value="1"/>
</dbReference>
<dbReference type="Gene3D" id="3.90.226.10">
    <property type="entry name" value="2-enoyl-CoA Hydratase, Chain A, domain 1"/>
    <property type="match status" value="1"/>
</dbReference>
<dbReference type="STRING" id="174720.A0A0N5C6E1"/>
<dbReference type="WBParaSite" id="SPAL_0001351100.1">
    <property type="protein sequence ID" value="SPAL_0001351100.1"/>
    <property type="gene ID" value="SPAL_0001351100"/>
</dbReference>
<dbReference type="GO" id="GO:0005739">
    <property type="term" value="C:mitochondrion"/>
    <property type="evidence" value="ECO:0007669"/>
    <property type="project" value="TreeGrafter"/>
</dbReference>
<organism evidence="3 4">
    <name type="scientific">Strongyloides papillosus</name>
    <name type="common">Intestinal threadworm</name>
    <dbReference type="NCBI Taxonomy" id="174720"/>
    <lineage>
        <taxon>Eukaryota</taxon>
        <taxon>Metazoa</taxon>
        <taxon>Ecdysozoa</taxon>
        <taxon>Nematoda</taxon>
        <taxon>Chromadorea</taxon>
        <taxon>Rhabditida</taxon>
        <taxon>Tylenchina</taxon>
        <taxon>Panagrolaimomorpha</taxon>
        <taxon>Strongyloidoidea</taxon>
        <taxon>Strongyloididae</taxon>
        <taxon>Strongyloides</taxon>
    </lineage>
</organism>
<evidence type="ECO:0000256" key="2">
    <source>
        <dbReference type="RuleBase" id="RU003707"/>
    </source>
</evidence>
<comment type="similarity">
    <text evidence="1 2">Belongs to the enoyl-CoA hydratase/isomerase family.</text>
</comment>
<dbReference type="InterPro" id="IPR018376">
    <property type="entry name" value="Enoyl-CoA_hyd/isom_CS"/>
</dbReference>
<name>A0A0N5C6E1_STREA</name>
<evidence type="ECO:0000313" key="3">
    <source>
        <dbReference type="Proteomes" id="UP000046392"/>
    </source>
</evidence>
<dbReference type="InterPro" id="IPR029045">
    <property type="entry name" value="ClpP/crotonase-like_dom_sf"/>
</dbReference>
<dbReference type="Pfam" id="PF00378">
    <property type="entry name" value="ECH_1"/>
    <property type="match status" value="1"/>
</dbReference>
<proteinExistence type="inferred from homology"/>
<accession>A0A0N5C6E1</accession>
<protein>
    <submittedName>
        <fullName evidence="4">Enoyl-CoA hydratase, mitochondrial</fullName>
    </submittedName>
</protein>
<reference evidence="4" key="1">
    <citation type="submission" date="2017-02" db="UniProtKB">
        <authorList>
            <consortium name="WormBaseParasite"/>
        </authorList>
    </citation>
    <scope>IDENTIFICATION</scope>
</reference>
<dbReference type="PROSITE" id="PS00166">
    <property type="entry name" value="ENOYL_COA_HYDRATASE"/>
    <property type="match status" value="1"/>
</dbReference>
<dbReference type="InterPro" id="IPR001753">
    <property type="entry name" value="Enoyl-CoA_hydra/iso"/>
</dbReference>
<dbReference type="Proteomes" id="UP000046392">
    <property type="component" value="Unplaced"/>
</dbReference>
<evidence type="ECO:0000256" key="1">
    <source>
        <dbReference type="ARBA" id="ARBA00005254"/>
    </source>
</evidence>
<dbReference type="PANTHER" id="PTHR11941:SF54">
    <property type="entry name" value="ENOYL-COA HYDRATASE, MITOCHONDRIAL"/>
    <property type="match status" value="1"/>
</dbReference>